<proteinExistence type="predicted"/>
<feature type="region of interest" description="Disordered" evidence="1">
    <location>
        <begin position="260"/>
        <end position="281"/>
    </location>
</feature>
<feature type="compositionally biased region" description="Polar residues" evidence="1">
    <location>
        <begin position="262"/>
        <end position="272"/>
    </location>
</feature>
<dbReference type="Gene3D" id="1.10.1170.10">
    <property type="entry name" value="Inhibitor Of Apoptosis Protein (2mihbC-IAP-1), Chain A"/>
    <property type="match status" value="1"/>
</dbReference>
<reference evidence="2 3" key="1">
    <citation type="journal article" date="2023" name="Sci. Data">
        <title>Genome assembly of the Korean intertidal mud-creeper Batillaria attramentaria.</title>
        <authorList>
            <person name="Patra A.K."/>
            <person name="Ho P.T."/>
            <person name="Jun S."/>
            <person name="Lee S.J."/>
            <person name="Kim Y."/>
            <person name="Won Y.J."/>
        </authorList>
    </citation>
    <scope>NUCLEOTIDE SEQUENCE [LARGE SCALE GENOMIC DNA]</scope>
    <source>
        <strain evidence="2">Wonlab-2016</strain>
    </source>
</reference>
<dbReference type="SUPFAM" id="SSF57924">
    <property type="entry name" value="Inhibitor of apoptosis (IAP) repeat"/>
    <property type="match status" value="1"/>
</dbReference>
<evidence type="ECO:0000313" key="3">
    <source>
        <dbReference type="Proteomes" id="UP001519460"/>
    </source>
</evidence>
<dbReference type="AlphaFoldDB" id="A0ABD0KPM2"/>
<sequence length="431" mass="49039">MASYRSFWNSMRYFSSNNSQICLSSLVLTAHSRPYVRTRRCQFPASDRSAKLMTTKSSTVKGNMTTSLTPPMSFRSGRQSGNITGYDVLKKHRQDKFAYTCQHALGSDQRKFYTHREQHKPPSVAAIMHDTTRCSQTENAIYLSKKHTYSDVNEDKYATCSTDSLTLSRSEILNNNHSSTPTATIVTSDPDATRKQEIKIQSRKPNHPANQRTAEANCCVPVNSEDPQRSPVKEQLPMMIFDIVNKPRQRAPEQISRDYFGSSLQSPLNNYTKKTKPEEHEPTLDTDYEDFHFLMAPTIRFTPAGRNLQVYYNELLERRLDMRSELARYGSFDISSQSPSQSRSAMPWLSRLAQTGVWISHLAQAGFYRPEGIEGKLRCAFCNLDVDSAQLEGTRPMAVHRQLSPNCRFVTGQLATESQPREALGQDYLQN</sequence>
<evidence type="ECO:0000256" key="1">
    <source>
        <dbReference type="SAM" id="MobiDB-lite"/>
    </source>
</evidence>
<name>A0ABD0KPM2_9CAEN</name>
<dbReference type="EMBL" id="JACVVK020000144">
    <property type="protein sequence ID" value="KAK7488990.1"/>
    <property type="molecule type" value="Genomic_DNA"/>
</dbReference>
<dbReference type="PROSITE" id="PS50143">
    <property type="entry name" value="BIR_REPEAT_2"/>
    <property type="match status" value="1"/>
</dbReference>
<dbReference type="Proteomes" id="UP001519460">
    <property type="component" value="Unassembled WGS sequence"/>
</dbReference>
<dbReference type="Pfam" id="PF00653">
    <property type="entry name" value="BIR"/>
    <property type="match status" value="1"/>
</dbReference>
<keyword evidence="3" id="KW-1185">Reference proteome</keyword>
<accession>A0ABD0KPM2</accession>
<gene>
    <name evidence="2" type="ORF">BaRGS_00019794</name>
</gene>
<dbReference type="InterPro" id="IPR001370">
    <property type="entry name" value="BIR_rpt"/>
</dbReference>
<dbReference type="SMART" id="SM00238">
    <property type="entry name" value="BIR"/>
    <property type="match status" value="1"/>
</dbReference>
<comment type="caution">
    <text evidence="2">The sequence shown here is derived from an EMBL/GenBank/DDBJ whole genome shotgun (WGS) entry which is preliminary data.</text>
</comment>
<protein>
    <submittedName>
        <fullName evidence="2">Uncharacterized protein</fullName>
    </submittedName>
</protein>
<evidence type="ECO:0000313" key="2">
    <source>
        <dbReference type="EMBL" id="KAK7488990.1"/>
    </source>
</evidence>
<organism evidence="2 3">
    <name type="scientific">Batillaria attramentaria</name>
    <dbReference type="NCBI Taxonomy" id="370345"/>
    <lineage>
        <taxon>Eukaryota</taxon>
        <taxon>Metazoa</taxon>
        <taxon>Spiralia</taxon>
        <taxon>Lophotrochozoa</taxon>
        <taxon>Mollusca</taxon>
        <taxon>Gastropoda</taxon>
        <taxon>Caenogastropoda</taxon>
        <taxon>Sorbeoconcha</taxon>
        <taxon>Cerithioidea</taxon>
        <taxon>Batillariidae</taxon>
        <taxon>Batillaria</taxon>
    </lineage>
</organism>